<feature type="domain" description="RNA polymerase sigma factor 70 region 4 type 2" evidence="6">
    <location>
        <begin position="121"/>
        <end position="172"/>
    </location>
</feature>
<dbReference type="Gene3D" id="1.10.10.10">
    <property type="entry name" value="Winged helix-like DNA-binding domain superfamily/Winged helix DNA-binding domain"/>
    <property type="match status" value="1"/>
</dbReference>
<keyword evidence="3" id="KW-0731">Sigma factor</keyword>
<evidence type="ECO:0000313" key="7">
    <source>
        <dbReference type="EMBL" id="QDT65225.1"/>
    </source>
</evidence>
<dbReference type="GO" id="GO:0003677">
    <property type="term" value="F:DNA binding"/>
    <property type="evidence" value="ECO:0007669"/>
    <property type="project" value="InterPro"/>
</dbReference>
<evidence type="ECO:0000256" key="3">
    <source>
        <dbReference type="ARBA" id="ARBA00023082"/>
    </source>
</evidence>
<protein>
    <submittedName>
        <fullName evidence="7">RNA polymerase sigma factor</fullName>
    </submittedName>
</protein>
<dbReference type="EMBL" id="CP036316">
    <property type="protein sequence ID" value="QDT65225.1"/>
    <property type="molecule type" value="Genomic_DNA"/>
</dbReference>
<dbReference type="PANTHER" id="PTHR43133:SF51">
    <property type="entry name" value="RNA POLYMERASE SIGMA FACTOR"/>
    <property type="match status" value="1"/>
</dbReference>
<dbReference type="GO" id="GO:0016987">
    <property type="term" value="F:sigma factor activity"/>
    <property type="evidence" value="ECO:0007669"/>
    <property type="project" value="UniProtKB-KW"/>
</dbReference>
<name>A0A517TA31_9PLAN</name>
<reference evidence="7 8" key="1">
    <citation type="submission" date="2019-02" db="EMBL/GenBank/DDBJ databases">
        <title>Deep-cultivation of Planctomycetes and their phenomic and genomic characterization uncovers novel biology.</title>
        <authorList>
            <person name="Wiegand S."/>
            <person name="Jogler M."/>
            <person name="Boedeker C."/>
            <person name="Pinto D."/>
            <person name="Vollmers J."/>
            <person name="Rivas-Marin E."/>
            <person name="Kohn T."/>
            <person name="Peeters S.H."/>
            <person name="Heuer A."/>
            <person name="Rast P."/>
            <person name="Oberbeckmann S."/>
            <person name="Bunk B."/>
            <person name="Jeske O."/>
            <person name="Meyerdierks A."/>
            <person name="Storesund J.E."/>
            <person name="Kallscheuer N."/>
            <person name="Luecker S."/>
            <person name="Lage O.M."/>
            <person name="Pohl T."/>
            <person name="Merkel B.J."/>
            <person name="Hornburger P."/>
            <person name="Mueller R.-W."/>
            <person name="Bruemmer F."/>
            <person name="Labrenz M."/>
            <person name="Spormann A.M."/>
            <person name="Op den Camp H."/>
            <person name="Overmann J."/>
            <person name="Amann R."/>
            <person name="Jetten M.S.M."/>
            <person name="Mascher T."/>
            <person name="Medema M.H."/>
            <person name="Devos D.P."/>
            <person name="Kaster A.-K."/>
            <person name="Ovreas L."/>
            <person name="Rohde M."/>
            <person name="Galperin M.Y."/>
            <person name="Jogler C."/>
        </authorList>
    </citation>
    <scope>NUCLEOTIDE SEQUENCE [LARGE SCALE GENOMIC DNA]</scope>
    <source>
        <strain evidence="7 8">V22</strain>
    </source>
</reference>
<dbReference type="Pfam" id="PF08281">
    <property type="entry name" value="Sigma70_r4_2"/>
    <property type="match status" value="1"/>
</dbReference>
<dbReference type="RefSeq" id="WP_145263050.1">
    <property type="nucleotide sequence ID" value="NZ_CP036316.1"/>
</dbReference>
<dbReference type="SUPFAM" id="SSF88659">
    <property type="entry name" value="Sigma3 and sigma4 domains of RNA polymerase sigma factors"/>
    <property type="match status" value="1"/>
</dbReference>
<feature type="domain" description="RNA polymerase sigma-70 region 2" evidence="5">
    <location>
        <begin position="30"/>
        <end position="93"/>
    </location>
</feature>
<evidence type="ECO:0000313" key="8">
    <source>
        <dbReference type="Proteomes" id="UP000319976"/>
    </source>
</evidence>
<evidence type="ECO:0000259" key="6">
    <source>
        <dbReference type="Pfam" id="PF08281"/>
    </source>
</evidence>
<evidence type="ECO:0000256" key="2">
    <source>
        <dbReference type="ARBA" id="ARBA00023015"/>
    </source>
</evidence>
<evidence type="ECO:0000259" key="5">
    <source>
        <dbReference type="Pfam" id="PF04542"/>
    </source>
</evidence>
<gene>
    <name evidence="7" type="ORF">V22_24720</name>
</gene>
<keyword evidence="8" id="KW-1185">Reference proteome</keyword>
<accession>A0A517TA31</accession>
<proteinExistence type="inferred from homology"/>
<dbReference type="PANTHER" id="PTHR43133">
    <property type="entry name" value="RNA POLYMERASE ECF-TYPE SIGMA FACTO"/>
    <property type="match status" value="1"/>
</dbReference>
<sequence>MVDQHPESENVASSDGNAQELQFVKALTASQQRIFSYILSVCGDWNLAEDIYQRVAVALWMKRASYDPSYPFTQWAIGFVKTELRRHYSDSARQPRMLPMEAAEMVEKHVLQKDANDLGLAALHECVKKLPEKQRELIEGYYSSNLDVGAVSREMTLKVNTIYQRLKRIRTSLHDCITKSAVSENNIGISPR</sequence>
<dbReference type="KEGG" id="chya:V22_24720"/>
<dbReference type="InterPro" id="IPR039425">
    <property type="entry name" value="RNA_pol_sigma-70-like"/>
</dbReference>
<dbReference type="InterPro" id="IPR013249">
    <property type="entry name" value="RNA_pol_sigma70_r4_t2"/>
</dbReference>
<dbReference type="InterPro" id="IPR013324">
    <property type="entry name" value="RNA_pol_sigma_r3/r4-like"/>
</dbReference>
<dbReference type="InterPro" id="IPR013325">
    <property type="entry name" value="RNA_pol_sigma_r2"/>
</dbReference>
<keyword evidence="2" id="KW-0805">Transcription regulation</keyword>
<dbReference type="InterPro" id="IPR007627">
    <property type="entry name" value="RNA_pol_sigma70_r2"/>
</dbReference>
<evidence type="ECO:0000256" key="1">
    <source>
        <dbReference type="ARBA" id="ARBA00010641"/>
    </source>
</evidence>
<dbReference type="InterPro" id="IPR036388">
    <property type="entry name" value="WH-like_DNA-bd_sf"/>
</dbReference>
<dbReference type="InterPro" id="IPR014284">
    <property type="entry name" value="RNA_pol_sigma-70_dom"/>
</dbReference>
<keyword evidence="4" id="KW-0804">Transcription</keyword>
<dbReference type="Proteomes" id="UP000319976">
    <property type="component" value="Chromosome"/>
</dbReference>
<comment type="similarity">
    <text evidence="1">Belongs to the sigma-70 factor family. ECF subfamily.</text>
</comment>
<dbReference type="GO" id="GO:0006352">
    <property type="term" value="P:DNA-templated transcription initiation"/>
    <property type="evidence" value="ECO:0007669"/>
    <property type="project" value="InterPro"/>
</dbReference>
<dbReference type="SUPFAM" id="SSF88946">
    <property type="entry name" value="Sigma2 domain of RNA polymerase sigma factors"/>
    <property type="match status" value="1"/>
</dbReference>
<dbReference type="NCBIfam" id="TIGR02937">
    <property type="entry name" value="sigma70-ECF"/>
    <property type="match status" value="1"/>
</dbReference>
<dbReference type="OrthoDB" id="274896at2"/>
<dbReference type="Pfam" id="PF04542">
    <property type="entry name" value="Sigma70_r2"/>
    <property type="match status" value="1"/>
</dbReference>
<organism evidence="7 8">
    <name type="scientific">Calycomorphotria hydatis</name>
    <dbReference type="NCBI Taxonomy" id="2528027"/>
    <lineage>
        <taxon>Bacteria</taxon>
        <taxon>Pseudomonadati</taxon>
        <taxon>Planctomycetota</taxon>
        <taxon>Planctomycetia</taxon>
        <taxon>Planctomycetales</taxon>
        <taxon>Planctomycetaceae</taxon>
        <taxon>Calycomorphotria</taxon>
    </lineage>
</organism>
<dbReference type="Gene3D" id="1.10.1740.10">
    <property type="match status" value="1"/>
</dbReference>
<evidence type="ECO:0000256" key="4">
    <source>
        <dbReference type="ARBA" id="ARBA00023163"/>
    </source>
</evidence>
<dbReference type="AlphaFoldDB" id="A0A517TA31"/>